<dbReference type="InterPro" id="IPR012341">
    <property type="entry name" value="6hp_glycosidase-like_sf"/>
</dbReference>
<dbReference type="PANTHER" id="PTHR31047">
    <property type="entry name" value="MEIOTICALLY UP-REGULATED GENE 157 PROTEIN"/>
    <property type="match status" value="1"/>
</dbReference>
<evidence type="ECO:0000313" key="2">
    <source>
        <dbReference type="Proteomes" id="UP000824238"/>
    </source>
</evidence>
<dbReference type="SUPFAM" id="SSF48208">
    <property type="entry name" value="Six-hairpin glycosidases"/>
    <property type="match status" value="1"/>
</dbReference>
<dbReference type="Pfam" id="PF06824">
    <property type="entry name" value="Glyco_hydro_125"/>
    <property type="match status" value="1"/>
</dbReference>
<organism evidence="1 2">
    <name type="scientific">Candidatus Scatomorpha intestinigallinarum</name>
    <dbReference type="NCBI Taxonomy" id="2840923"/>
    <lineage>
        <taxon>Bacteria</taxon>
        <taxon>Bacillati</taxon>
        <taxon>Bacillota</taxon>
        <taxon>Clostridia</taxon>
        <taxon>Eubacteriales</taxon>
        <taxon>Candidatus Scatomorpha</taxon>
    </lineage>
</organism>
<keyword evidence="1" id="KW-0378">Hydrolase</keyword>
<dbReference type="AlphaFoldDB" id="A0A9D1DJX0"/>
<sequence length="592" mass="66154">MMERYLPTGSELLSLPRVNEKNGAVEDLGFLHMGSRGLIELRGGEAEPLMRPFVELDGAEAGLSDFEWERLGFWYPRFEARSGGLRIEGVILAPVGERGFGYRLRFENTGPAAEFRFGLRGLAGSAWHCVNVDKRIEGSLRCFVSGWSGLPVFEQMCGVPLFALAPICEPEAEAEFAPAAEGRAWRLSRAACLAPGQSAELTVWWGLGLEEISAVTSAREMQRRSWDWELRRSLAWLKGRSRLFADGALTRLYNTNLFFCIFYSTGRTLDTEELVLVTSRSPRYYVSAAYWDRDSLLWSFPAVLDADPALAREMLGYVFGRQRRNIGVHSRFIDGAVLEPGFELDELVAPVLALERYADETGDLSVFEAPDVRRGIEEILRKLDAVRAEGCELYETFLQPTDDERVYPYLTYDNVLVWRALRALGRLLGREELMRRAEAVRRAIYENCVFDGMFAWSVDLQGGHDVYDEPPGSLLLLPYYGFCAADDPLYLKTAEAIRSPDYAYSFAGCEIAEIGCPHAPHPWLLSIGNSLLCGRSEQALEHLRRAKLDNGIACESVDEHTGECATGEAFATCAGFICHALRSALGGERHAD</sequence>
<dbReference type="InterPro" id="IPR008928">
    <property type="entry name" value="6-hairpin_glycosidase_sf"/>
</dbReference>
<gene>
    <name evidence="1" type="ORF">IAD36_01610</name>
</gene>
<proteinExistence type="predicted"/>
<dbReference type="InterPro" id="IPR008313">
    <property type="entry name" value="GH125"/>
</dbReference>
<dbReference type="GO" id="GO:0005975">
    <property type="term" value="P:carbohydrate metabolic process"/>
    <property type="evidence" value="ECO:0007669"/>
    <property type="project" value="InterPro"/>
</dbReference>
<dbReference type="PANTHER" id="PTHR31047:SF0">
    <property type="entry name" value="MEIOTICALLY UP-REGULATED GENE 157 PROTEIN"/>
    <property type="match status" value="1"/>
</dbReference>
<reference evidence="1" key="1">
    <citation type="submission" date="2020-10" db="EMBL/GenBank/DDBJ databases">
        <authorList>
            <person name="Gilroy R."/>
        </authorList>
    </citation>
    <scope>NUCLEOTIDE SEQUENCE</scope>
    <source>
        <strain evidence="1">ChiGjej3B3-7149</strain>
    </source>
</reference>
<evidence type="ECO:0000313" key="1">
    <source>
        <dbReference type="EMBL" id="HIR54284.1"/>
    </source>
</evidence>
<dbReference type="EMBL" id="DVHH01000042">
    <property type="protein sequence ID" value="HIR54284.1"/>
    <property type="molecule type" value="Genomic_DNA"/>
</dbReference>
<dbReference type="SMART" id="SM01149">
    <property type="entry name" value="DUF1237"/>
    <property type="match status" value="1"/>
</dbReference>
<protein>
    <submittedName>
        <fullName evidence="1">Glycoside hydrolase family 125 protein</fullName>
    </submittedName>
</protein>
<dbReference type="Gene3D" id="1.50.10.10">
    <property type="match status" value="2"/>
</dbReference>
<comment type="caution">
    <text evidence="1">The sequence shown here is derived from an EMBL/GenBank/DDBJ whole genome shotgun (WGS) entry which is preliminary data.</text>
</comment>
<accession>A0A9D1DJX0</accession>
<reference evidence="1" key="2">
    <citation type="journal article" date="2021" name="PeerJ">
        <title>Extensive microbial diversity within the chicken gut microbiome revealed by metagenomics and culture.</title>
        <authorList>
            <person name="Gilroy R."/>
            <person name="Ravi A."/>
            <person name="Getino M."/>
            <person name="Pursley I."/>
            <person name="Horton D.L."/>
            <person name="Alikhan N.F."/>
            <person name="Baker D."/>
            <person name="Gharbi K."/>
            <person name="Hall N."/>
            <person name="Watson M."/>
            <person name="Adriaenssens E.M."/>
            <person name="Foster-Nyarko E."/>
            <person name="Jarju S."/>
            <person name="Secka A."/>
            <person name="Antonio M."/>
            <person name="Oren A."/>
            <person name="Chaudhuri R.R."/>
            <person name="La Ragione R."/>
            <person name="Hildebrand F."/>
            <person name="Pallen M.J."/>
        </authorList>
    </citation>
    <scope>NUCLEOTIDE SEQUENCE</scope>
    <source>
        <strain evidence="1">ChiGjej3B3-7149</strain>
    </source>
</reference>
<name>A0A9D1DJX0_9FIRM</name>
<dbReference type="GO" id="GO:0016787">
    <property type="term" value="F:hydrolase activity"/>
    <property type="evidence" value="ECO:0007669"/>
    <property type="project" value="UniProtKB-KW"/>
</dbReference>
<dbReference type="Proteomes" id="UP000824238">
    <property type="component" value="Unassembled WGS sequence"/>
</dbReference>